<dbReference type="Pfam" id="PF10294">
    <property type="entry name" value="Methyltransf_16"/>
    <property type="match status" value="1"/>
</dbReference>
<dbReference type="GO" id="GO:0071885">
    <property type="term" value="F:N-terminal protein N-methyltransferase activity"/>
    <property type="evidence" value="ECO:0007669"/>
    <property type="project" value="UniProtKB-UniRule"/>
</dbReference>
<comment type="function">
    <text evidence="5">S-adenosyl-L-methionine-dependent protein methyltransferase that trimethylates the N-terminal glycine 'Gly-2' of elongation factor 1-alpha, before also catalyzing the mono- and dimethylation of 'Lys-3'.</text>
</comment>
<dbReference type="EC" id="2.1.1.-" evidence="5"/>
<evidence type="ECO:0000313" key="6">
    <source>
        <dbReference type="EMBL" id="OWP03840.1"/>
    </source>
</evidence>
<evidence type="ECO:0000256" key="2">
    <source>
        <dbReference type="ARBA" id="ARBA00022603"/>
    </source>
</evidence>
<evidence type="ECO:0000256" key="5">
    <source>
        <dbReference type="HAMAP-Rule" id="MF_03223"/>
    </source>
</evidence>
<feature type="binding site" evidence="5">
    <location>
        <begin position="86"/>
        <end position="88"/>
    </location>
    <ligand>
        <name>S-adenosyl-L-methionine</name>
        <dbReference type="ChEBI" id="CHEBI:59789"/>
    </ligand>
</feature>
<dbReference type="InterPro" id="IPR019410">
    <property type="entry name" value="Methyltransf_16"/>
</dbReference>
<evidence type="ECO:0000256" key="4">
    <source>
        <dbReference type="ARBA" id="ARBA00022691"/>
    </source>
</evidence>
<dbReference type="InterPro" id="IPR029063">
    <property type="entry name" value="SAM-dependent_MTases_sf"/>
</dbReference>
<dbReference type="PROSITE" id="PS51560">
    <property type="entry name" value="SAM_MT_NNT1"/>
    <property type="match status" value="1"/>
</dbReference>
<dbReference type="STRING" id="503106.A0A218Z8A9"/>
<dbReference type="PANTHER" id="PTHR14614">
    <property type="entry name" value="HEPATOCELLULAR CARCINOMA-ASSOCIATED ANTIGEN"/>
    <property type="match status" value="1"/>
</dbReference>
<evidence type="ECO:0000256" key="3">
    <source>
        <dbReference type="ARBA" id="ARBA00022679"/>
    </source>
</evidence>
<dbReference type="HAMAP" id="MF_03223">
    <property type="entry name" value="Methyltr_EFM7"/>
    <property type="match status" value="1"/>
</dbReference>
<protein>
    <recommendedName>
        <fullName evidence="5">Protein N-terminal and lysine N-methyltransferase EFM7</fullName>
        <ecNumber evidence="5">2.1.1.-</ecNumber>
    </recommendedName>
    <alternativeName>
        <fullName evidence="5">Elongation factor methyltransferase 7</fullName>
    </alternativeName>
</protein>
<evidence type="ECO:0000313" key="7">
    <source>
        <dbReference type="Proteomes" id="UP000242519"/>
    </source>
</evidence>
<keyword evidence="7" id="KW-1185">Reference proteome</keyword>
<dbReference type="EMBL" id="MZNU01000166">
    <property type="protein sequence ID" value="OWP03840.1"/>
    <property type="molecule type" value="Genomic_DNA"/>
</dbReference>
<dbReference type="FunCoup" id="A0A218Z8A9">
    <property type="interactions" value="128"/>
</dbReference>
<comment type="caution">
    <text evidence="6">The sequence shown here is derived from an EMBL/GenBank/DDBJ whole genome shotgun (WGS) entry which is preliminary data.</text>
</comment>
<reference evidence="6 7" key="1">
    <citation type="submission" date="2017-04" db="EMBL/GenBank/DDBJ databases">
        <title>Draft genome sequence of Marssonina coronaria NL1: causal agent of apple blotch.</title>
        <authorList>
            <person name="Cheng Q."/>
        </authorList>
    </citation>
    <scope>NUCLEOTIDE SEQUENCE [LARGE SCALE GENOMIC DNA]</scope>
    <source>
        <strain evidence="6 7">NL1</strain>
    </source>
</reference>
<feature type="binding site" evidence="5">
    <location>
        <position position="60"/>
    </location>
    <ligand>
        <name>S-adenosyl-L-methionine</name>
        <dbReference type="ChEBI" id="CHEBI:59789"/>
    </ligand>
</feature>
<dbReference type="AlphaFoldDB" id="A0A218Z8A9"/>
<name>A0A218Z8A9_9HELO</name>
<keyword evidence="1 5" id="KW-0963">Cytoplasm</keyword>
<feature type="binding site" evidence="5">
    <location>
        <position position="145"/>
    </location>
    <ligand>
        <name>S-adenosyl-L-methionine</name>
        <dbReference type="ChEBI" id="CHEBI:59789"/>
    </ligand>
</feature>
<comment type="subcellular location">
    <subcellularLocation>
        <location evidence="5">Cytoplasm</location>
    </subcellularLocation>
</comment>
<dbReference type="GO" id="GO:0032259">
    <property type="term" value="P:methylation"/>
    <property type="evidence" value="ECO:0007669"/>
    <property type="project" value="UniProtKB-KW"/>
</dbReference>
<evidence type="ECO:0000256" key="1">
    <source>
        <dbReference type="ARBA" id="ARBA00022490"/>
    </source>
</evidence>
<accession>A0A218Z8A9</accession>
<dbReference type="PANTHER" id="PTHR14614:SF10">
    <property type="entry name" value="PROTEIN N-TERMINAL AND LYSINE N-METHYLTRANSFERASE EFM7"/>
    <property type="match status" value="1"/>
</dbReference>
<keyword evidence="3 5" id="KW-0808">Transferase</keyword>
<sequence length="264" mass="29096">MATHQEGGDLDTGGLDLFAEPADYYPPTPTPTTETHTLLSGRILTLSLVGHNPLWGHHLWNAGRLISTYLEKNPSLVTSKTVLELGAGAGLPSLLCAVLGASKIVVTDFPDADLVANLQKNVDAYCEGAGHLSEERDLVVEGYCWGADVSHLLAHVAPCSSTLPGFEVLILADLLFNHSEHGKLVSTIELTLQKSMEAKALVFFTPYRPWLLEKDMAFFDLARERGFSVEKVLEEKMDRVMFVEDRGDEEVRRTVFGFVISWKL</sequence>
<dbReference type="SUPFAM" id="SSF53335">
    <property type="entry name" value="S-adenosyl-L-methionine-dependent methyltransferases"/>
    <property type="match status" value="1"/>
</dbReference>
<dbReference type="GO" id="GO:0005737">
    <property type="term" value="C:cytoplasm"/>
    <property type="evidence" value="ECO:0007669"/>
    <property type="project" value="UniProtKB-SubCell"/>
</dbReference>
<dbReference type="Proteomes" id="UP000242519">
    <property type="component" value="Unassembled WGS sequence"/>
</dbReference>
<proteinExistence type="inferred from homology"/>
<dbReference type="InterPro" id="IPR025784">
    <property type="entry name" value="EFM7"/>
</dbReference>
<keyword evidence="2 5" id="KW-0489">Methyltransferase</keyword>
<feature type="binding site" evidence="5">
    <location>
        <position position="172"/>
    </location>
    <ligand>
        <name>S-adenosyl-L-methionine</name>
        <dbReference type="ChEBI" id="CHEBI:59789"/>
    </ligand>
</feature>
<comment type="similarity">
    <text evidence="5">Belongs to the class I-like SAM-binding methyltransferase superfamily. EFM7 family.</text>
</comment>
<organism evidence="6 7">
    <name type="scientific">Diplocarpon coronariae</name>
    <dbReference type="NCBI Taxonomy" id="2795749"/>
    <lineage>
        <taxon>Eukaryota</taxon>
        <taxon>Fungi</taxon>
        <taxon>Dikarya</taxon>
        <taxon>Ascomycota</taxon>
        <taxon>Pezizomycotina</taxon>
        <taxon>Leotiomycetes</taxon>
        <taxon>Helotiales</taxon>
        <taxon>Drepanopezizaceae</taxon>
        <taxon>Diplocarpon</taxon>
    </lineage>
</organism>
<gene>
    <name evidence="5" type="primary">EFM7</name>
    <name evidence="6" type="ORF">B2J93_2685</name>
</gene>
<dbReference type="OrthoDB" id="46564at2759"/>
<keyword evidence="4 5" id="KW-0949">S-adenosyl-L-methionine</keyword>
<dbReference type="InParanoid" id="A0A218Z8A9"/>
<dbReference type="GO" id="GO:0016279">
    <property type="term" value="F:protein-lysine N-methyltransferase activity"/>
    <property type="evidence" value="ECO:0007669"/>
    <property type="project" value="UniProtKB-UniRule"/>
</dbReference>
<dbReference type="Gene3D" id="3.40.50.150">
    <property type="entry name" value="Vaccinia Virus protein VP39"/>
    <property type="match status" value="1"/>
</dbReference>
<feature type="binding site" evidence="5">
    <location>
        <position position="108"/>
    </location>
    <ligand>
        <name>S-adenosyl-L-methionine</name>
        <dbReference type="ChEBI" id="CHEBI:59789"/>
    </ligand>
</feature>